<dbReference type="EMBL" id="JANJYI010000006">
    <property type="protein sequence ID" value="KAK2646121.1"/>
    <property type="molecule type" value="Genomic_DNA"/>
</dbReference>
<dbReference type="Proteomes" id="UP001280121">
    <property type="component" value="Unassembled WGS sequence"/>
</dbReference>
<dbReference type="Pfam" id="PF14223">
    <property type="entry name" value="Retrotran_gag_2"/>
    <property type="match status" value="1"/>
</dbReference>
<name>A0AAD9U1G2_9ROSI</name>
<dbReference type="AlphaFoldDB" id="A0AAD9U1G2"/>
<evidence type="ECO:0000313" key="1">
    <source>
        <dbReference type="EMBL" id="KAK2646121.1"/>
    </source>
</evidence>
<dbReference type="PANTHER" id="PTHR47481">
    <property type="match status" value="1"/>
</dbReference>
<evidence type="ECO:0000313" key="2">
    <source>
        <dbReference type="Proteomes" id="UP001280121"/>
    </source>
</evidence>
<accession>A0AAD9U1G2</accession>
<protein>
    <submittedName>
        <fullName evidence="1">Uncharacterized protein</fullName>
    </submittedName>
</protein>
<organism evidence="1 2">
    <name type="scientific">Dipteronia dyeriana</name>
    <dbReference type="NCBI Taxonomy" id="168575"/>
    <lineage>
        <taxon>Eukaryota</taxon>
        <taxon>Viridiplantae</taxon>
        <taxon>Streptophyta</taxon>
        <taxon>Embryophyta</taxon>
        <taxon>Tracheophyta</taxon>
        <taxon>Spermatophyta</taxon>
        <taxon>Magnoliopsida</taxon>
        <taxon>eudicotyledons</taxon>
        <taxon>Gunneridae</taxon>
        <taxon>Pentapetalae</taxon>
        <taxon>rosids</taxon>
        <taxon>malvids</taxon>
        <taxon>Sapindales</taxon>
        <taxon>Sapindaceae</taxon>
        <taxon>Hippocastanoideae</taxon>
        <taxon>Acereae</taxon>
        <taxon>Dipteronia</taxon>
    </lineage>
</organism>
<sequence length="92" mass="9959">MGSAQSIVTRSTTSAQAWEKLEVAYGNQSNACKLSILDSLTNVNLEDKFVVDYMQGIKTILNNLELIGNPIDKGATVIHRLKGLGAAYMPFA</sequence>
<gene>
    <name evidence="1" type="ORF">Ddye_021316</name>
</gene>
<dbReference type="PANTHER" id="PTHR47481:SF14">
    <property type="entry name" value="RETROTRANSPOSON COPIA-LIKE N-TERMINAL DOMAIN-CONTAINING PROTEIN"/>
    <property type="match status" value="1"/>
</dbReference>
<reference evidence="1" key="1">
    <citation type="journal article" date="2023" name="Plant J.">
        <title>Genome sequences and population genomics provide insights into the demographic history, inbreeding, and mutation load of two 'living fossil' tree species of Dipteronia.</title>
        <authorList>
            <person name="Feng Y."/>
            <person name="Comes H.P."/>
            <person name="Chen J."/>
            <person name="Zhu S."/>
            <person name="Lu R."/>
            <person name="Zhang X."/>
            <person name="Li P."/>
            <person name="Qiu J."/>
            <person name="Olsen K.M."/>
            <person name="Qiu Y."/>
        </authorList>
    </citation>
    <scope>NUCLEOTIDE SEQUENCE</scope>
    <source>
        <strain evidence="1">KIB01</strain>
    </source>
</reference>
<proteinExistence type="predicted"/>
<keyword evidence="2" id="KW-1185">Reference proteome</keyword>
<comment type="caution">
    <text evidence="1">The sequence shown here is derived from an EMBL/GenBank/DDBJ whole genome shotgun (WGS) entry which is preliminary data.</text>
</comment>